<dbReference type="PROSITE" id="PS00455">
    <property type="entry name" value="AMP_BINDING"/>
    <property type="match status" value="1"/>
</dbReference>
<dbReference type="GO" id="GO:0005737">
    <property type="term" value="C:cytoplasm"/>
    <property type="evidence" value="ECO:0007669"/>
    <property type="project" value="TreeGrafter"/>
</dbReference>
<evidence type="ECO:0000313" key="2">
    <source>
        <dbReference type="EMBL" id="SDN00009.1"/>
    </source>
</evidence>
<evidence type="ECO:0000313" key="3">
    <source>
        <dbReference type="Proteomes" id="UP000199682"/>
    </source>
</evidence>
<sequence>MTRDEAAIVDTAEWNLLQAIDLPTAVVSGPLGGLLDAHVRRSSSALAVSDGTRRMTYAELSEHSDRFAGWLRRMGLRPGDRVVARAEPTVDFVVALHAVLRSGMTLVPVHPAHTGHELEAVVADADPALVLIGDDDPAPDSIPAFTLAAAAAASASAAVTKPAPRAEPTGPAFLLYTSGSSGQPKGVVCDHMQVRTALGGIAHRLRYRNDDVVFCRLPLAFDYGLYQILLSALAGAHLVLVPGDTTVDLAALVSRTRATVLPVVPTLASMILALARRGPDLSCVRLITNTGEFLGHEHQRALLTAMPAAELSLMYGLTECKRVSVRAPARHELPADTVGSPLPGTGVAILDDTGRSLPCGEVGQIVTRGPHVTSGYWRSPELTAQRFARCRTTGRKVLFTGDFGHITTEGELVVLGRHDDQYKAAGMRVSGGEVEAAASGIPGVRGAVLIPPRAGRGAVLWVETALATGRVVAELRHRLDPAKVPRQVQVVSSFPLTANGKLDRAHVRSWTGEES</sequence>
<dbReference type="RefSeq" id="WP_090014681.1">
    <property type="nucleotide sequence ID" value="NZ_FNET01000031.1"/>
</dbReference>
<accession>A0A1G9XT67</accession>
<dbReference type="EMBL" id="FNET01000031">
    <property type="protein sequence ID" value="SDN00009.1"/>
    <property type="molecule type" value="Genomic_DNA"/>
</dbReference>
<dbReference type="PANTHER" id="PTHR45527:SF1">
    <property type="entry name" value="FATTY ACID SYNTHASE"/>
    <property type="match status" value="1"/>
</dbReference>
<dbReference type="SUPFAM" id="SSF56801">
    <property type="entry name" value="Acetyl-CoA synthetase-like"/>
    <property type="match status" value="1"/>
</dbReference>
<dbReference type="GO" id="GO:0043041">
    <property type="term" value="P:amino acid activation for nonribosomal peptide biosynthetic process"/>
    <property type="evidence" value="ECO:0007669"/>
    <property type="project" value="TreeGrafter"/>
</dbReference>
<dbReference type="PANTHER" id="PTHR45527">
    <property type="entry name" value="NONRIBOSOMAL PEPTIDE SYNTHETASE"/>
    <property type="match status" value="1"/>
</dbReference>
<gene>
    <name evidence="2" type="ORF">SAMN04488074_13137</name>
</gene>
<dbReference type="Gene3D" id="3.40.50.12780">
    <property type="entry name" value="N-terminal domain of ligase-like"/>
    <property type="match status" value="1"/>
</dbReference>
<dbReference type="InterPro" id="IPR000873">
    <property type="entry name" value="AMP-dep_synth/lig_dom"/>
</dbReference>
<dbReference type="Pfam" id="PF00501">
    <property type="entry name" value="AMP-binding"/>
    <property type="match status" value="1"/>
</dbReference>
<protein>
    <submittedName>
        <fullName evidence="2">Amino acid adenylation domain-containing protein</fullName>
    </submittedName>
</protein>
<name>A0A1G9XT67_9PSEU</name>
<dbReference type="Gene3D" id="3.30.300.30">
    <property type="match status" value="1"/>
</dbReference>
<feature type="domain" description="AMP-dependent synthetase/ligase" evidence="1">
    <location>
        <begin position="36"/>
        <end position="377"/>
    </location>
</feature>
<dbReference type="InterPro" id="IPR042099">
    <property type="entry name" value="ANL_N_sf"/>
</dbReference>
<proteinExistence type="predicted"/>
<dbReference type="GO" id="GO:0044550">
    <property type="term" value="P:secondary metabolite biosynthetic process"/>
    <property type="evidence" value="ECO:0007669"/>
    <property type="project" value="TreeGrafter"/>
</dbReference>
<dbReference type="InterPro" id="IPR020845">
    <property type="entry name" value="AMP-binding_CS"/>
</dbReference>
<dbReference type="Proteomes" id="UP000199682">
    <property type="component" value="Unassembled WGS sequence"/>
</dbReference>
<evidence type="ECO:0000259" key="1">
    <source>
        <dbReference type="Pfam" id="PF00501"/>
    </source>
</evidence>
<dbReference type="GO" id="GO:0031177">
    <property type="term" value="F:phosphopantetheine binding"/>
    <property type="evidence" value="ECO:0007669"/>
    <property type="project" value="TreeGrafter"/>
</dbReference>
<dbReference type="AlphaFoldDB" id="A0A1G9XT67"/>
<dbReference type="InterPro" id="IPR045851">
    <property type="entry name" value="AMP-bd_C_sf"/>
</dbReference>
<organism evidence="2 3">
    <name type="scientific">Lentzea albidocapillata subsp. violacea</name>
    <dbReference type="NCBI Taxonomy" id="128104"/>
    <lineage>
        <taxon>Bacteria</taxon>
        <taxon>Bacillati</taxon>
        <taxon>Actinomycetota</taxon>
        <taxon>Actinomycetes</taxon>
        <taxon>Pseudonocardiales</taxon>
        <taxon>Pseudonocardiaceae</taxon>
        <taxon>Lentzea</taxon>
    </lineage>
</organism>
<reference evidence="3" key="1">
    <citation type="submission" date="2016-10" db="EMBL/GenBank/DDBJ databases">
        <authorList>
            <person name="Varghese N."/>
            <person name="Submissions S."/>
        </authorList>
    </citation>
    <scope>NUCLEOTIDE SEQUENCE [LARGE SCALE GENOMIC DNA]</scope>
    <source>
        <strain evidence="3">DSM 44796</strain>
    </source>
</reference>